<dbReference type="PANTHER" id="PTHR43335">
    <property type="entry name" value="ABC TRANSPORTER, ATP-BINDING PROTEIN"/>
    <property type="match status" value="1"/>
</dbReference>
<evidence type="ECO:0000313" key="6">
    <source>
        <dbReference type="EMBL" id="AMY23533.1"/>
    </source>
</evidence>
<dbReference type="Proteomes" id="UP000076038">
    <property type="component" value="Chromosome"/>
</dbReference>
<dbReference type="Gene3D" id="3.40.50.300">
    <property type="entry name" value="P-loop containing nucleotide triphosphate hydrolases"/>
    <property type="match status" value="1"/>
</dbReference>
<dbReference type="PATRIC" id="fig|1653479.3.peg.2260"/>
<dbReference type="EMBL" id="CP015220">
    <property type="protein sequence ID" value="AMY23533.1"/>
    <property type="molecule type" value="Genomic_DNA"/>
</dbReference>
<dbReference type="GO" id="GO:0005524">
    <property type="term" value="F:ATP binding"/>
    <property type="evidence" value="ECO:0007669"/>
    <property type="project" value="UniProtKB-KW"/>
</dbReference>
<evidence type="ECO:0000256" key="1">
    <source>
        <dbReference type="ARBA" id="ARBA00005417"/>
    </source>
</evidence>
<gene>
    <name evidence="6" type="primary">drrA_7</name>
    <name evidence="6" type="ORF">A3Q41_02231</name>
</gene>
<reference evidence="7" key="2">
    <citation type="submission" date="2016-04" db="EMBL/GenBank/DDBJ databases">
        <title>Complete Genome and Plasmid Sequences for Rhodococcus fascians D188 and Draft Sequences for Rhodococcus spp. Isolates PBTS 1 and PBTS 2.</title>
        <authorList>
            <person name="Stamer R."/>
            <person name="Vereecke D."/>
            <person name="Zhang Y."/>
            <person name="Schilkey F."/>
            <person name="Devitt N."/>
            <person name="Randall J."/>
        </authorList>
    </citation>
    <scope>NUCLEOTIDE SEQUENCE [LARGE SCALE GENOMIC DNA]</scope>
    <source>
        <strain evidence="7">PBTS2</strain>
    </source>
</reference>
<dbReference type="InterPro" id="IPR027417">
    <property type="entry name" value="P-loop_NTPase"/>
</dbReference>
<evidence type="ECO:0000256" key="4">
    <source>
        <dbReference type="ARBA" id="ARBA00022840"/>
    </source>
</evidence>
<evidence type="ECO:0000313" key="7">
    <source>
        <dbReference type="Proteomes" id="UP000076038"/>
    </source>
</evidence>
<evidence type="ECO:0000256" key="2">
    <source>
        <dbReference type="ARBA" id="ARBA00022448"/>
    </source>
</evidence>
<dbReference type="InterPro" id="IPR003439">
    <property type="entry name" value="ABC_transporter-like_ATP-bd"/>
</dbReference>
<keyword evidence="6" id="KW-0378">Hydrolase</keyword>
<proteinExistence type="inferred from homology"/>
<dbReference type="PROSITE" id="PS50893">
    <property type="entry name" value="ABC_TRANSPORTER_2"/>
    <property type="match status" value="1"/>
</dbReference>
<dbReference type="PROSITE" id="PS00211">
    <property type="entry name" value="ABC_TRANSPORTER_1"/>
    <property type="match status" value="1"/>
</dbReference>
<protein>
    <submittedName>
        <fullName evidence="6">Daunorubicin/doxorubicin resistance ATP-binding protein DrrA</fullName>
        <ecNumber evidence="6">3.6.3.-</ecNumber>
    </submittedName>
</protein>
<dbReference type="SMART" id="SM00382">
    <property type="entry name" value="AAA"/>
    <property type="match status" value="1"/>
</dbReference>
<evidence type="ECO:0000256" key="3">
    <source>
        <dbReference type="ARBA" id="ARBA00022741"/>
    </source>
</evidence>
<dbReference type="RefSeq" id="WP_048318085.1">
    <property type="nucleotide sequence ID" value="NZ_CP015220.1"/>
</dbReference>
<organism evidence="6 7">
    <name type="scientific">Rhodococcoides fascians</name>
    <name type="common">Rhodococcus fascians</name>
    <dbReference type="NCBI Taxonomy" id="1828"/>
    <lineage>
        <taxon>Bacteria</taxon>
        <taxon>Bacillati</taxon>
        <taxon>Actinomycetota</taxon>
        <taxon>Actinomycetes</taxon>
        <taxon>Mycobacteriales</taxon>
        <taxon>Nocardiaceae</taxon>
        <taxon>Rhodococcoides</taxon>
    </lineage>
</organism>
<sequence>MSRPDTAAYAIEVRALSKSYGGKLVIDDLSFVVEPGTVTGFLGPNGSGKSTTMRLIVGLDRPSAGTALIGGVEYAQLHRPLLTVGTLLDSEAVHPGRTAYDHLLYLAQTQRIPVTRIIDVLELVGLRDVSGERTGSFSLGMRKRLGIAAALLGDPAVLILDEPINGLDPDGIYWMRNLMKNLAGEGRTVFVSSHLMGEMAQTADHLVVIDHGKLIAECTPAELIARSSRASVLVSSSDSARLATAIEANGGTAIALDDDRLTVSDLLAHRVGELAQQQNIAIYQLTPQQASLEEAFMTLTHLDDIEHDRHLVTHSRGQATP</sequence>
<dbReference type="InterPro" id="IPR017871">
    <property type="entry name" value="ABC_transporter-like_CS"/>
</dbReference>
<dbReference type="PANTHER" id="PTHR43335:SF4">
    <property type="entry name" value="ABC TRANSPORTER, ATP-BINDING PROTEIN"/>
    <property type="match status" value="1"/>
</dbReference>
<dbReference type="Pfam" id="PF00005">
    <property type="entry name" value="ABC_tran"/>
    <property type="match status" value="1"/>
</dbReference>
<feature type="domain" description="ABC transporter" evidence="5">
    <location>
        <begin position="11"/>
        <end position="236"/>
    </location>
</feature>
<accession>A0A143QK42</accession>
<dbReference type="GO" id="GO:0016887">
    <property type="term" value="F:ATP hydrolysis activity"/>
    <property type="evidence" value="ECO:0007669"/>
    <property type="project" value="InterPro"/>
</dbReference>
<dbReference type="SUPFAM" id="SSF52540">
    <property type="entry name" value="P-loop containing nucleoside triphosphate hydrolases"/>
    <property type="match status" value="1"/>
</dbReference>
<evidence type="ECO:0000259" key="5">
    <source>
        <dbReference type="PROSITE" id="PS50893"/>
    </source>
</evidence>
<reference evidence="6 7" key="1">
    <citation type="journal article" date="2016" name="Genome Announc.">
        <title>Complete Genome and Plasmid Sequences for Rhodococcus fascians D188 and Draft Sequences for Rhodococcus Isolates PBTS 1 and PBTS 2.</title>
        <authorList>
            <person name="Stamler R.A."/>
            <person name="Vereecke D."/>
            <person name="Zhang Y."/>
            <person name="Schilkey F."/>
            <person name="Devitt N."/>
            <person name="Randall J.J."/>
        </authorList>
    </citation>
    <scope>NUCLEOTIDE SEQUENCE [LARGE SCALE GENOMIC DNA]</scope>
    <source>
        <strain evidence="6 7">PBTS2</strain>
    </source>
</reference>
<dbReference type="OrthoDB" id="9804819at2"/>
<dbReference type="EC" id="3.6.3.-" evidence="6"/>
<keyword evidence="3" id="KW-0547">Nucleotide-binding</keyword>
<comment type="similarity">
    <text evidence="1">Belongs to the ABC transporter superfamily.</text>
</comment>
<keyword evidence="7" id="KW-1185">Reference proteome</keyword>
<keyword evidence="4 6" id="KW-0067">ATP-binding</keyword>
<dbReference type="InterPro" id="IPR003593">
    <property type="entry name" value="AAA+_ATPase"/>
</dbReference>
<dbReference type="KEGG" id="rhs:A3Q41_02231"/>
<dbReference type="AlphaFoldDB" id="A0A143QK42"/>
<name>A0A143QK42_RHOFA</name>
<keyword evidence="2" id="KW-0813">Transport</keyword>